<evidence type="ECO:0000256" key="3">
    <source>
        <dbReference type="SAM" id="MobiDB-lite"/>
    </source>
</evidence>
<sequence length="259" mass="28961">MEKKLIDSFGFVLKARRALRALKGLVKIQALVRGNIVRKQAAETLRCMKALVRAQTRARAFRALHSDTAPSNSSRSNPGPAIPENYESISSKWMEEEPSWNMREASKSTDDEKNAEILEVDGGKSRFYSRRGSSILVISFRPSPGSLAAGPDSLSKDSTTPTQLSTPSTSPFDRRLHKNSLQRFSAADSGESPRSAAPLFAVRELQERTLHPREYQVFAELHQWFLEPPELYGENGIIRGEIPLPERPESVRSAGRRDQ</sequence>
<dbReference type="PANTHER" id="PTHR32295:SF11">
    <property type="entry name" value="PROTEIN IQ-DOMAIN 22"/>
    <property type="match status" value="1"/>
</dbReference>
<accession>A0ABR2MKN3</accession>
<dbReference type="PROSITE" id="PS50096">
    <property type="entry name" value="IQ"/>
    <property type="match status" value="1"/>
</dbReference>
<dbReference type="PANTHER" id="PTHR32295">
    <property type="entry name" value="IQ-DOMAIN 5-RELATED"/>
    <property type="match status" value="1"/>
</dbReference>
<evidence type="ECO:0000256" key="1">
    <source>
        <dbReference type="ARBA" id="ARBA00022860"/>
    </source>
</evidence>
<evidence type="ECO:0000313" key="5">
    <source>
        <dbReference type="Proteomes" id="UP001412067"/>
    </source>
</evidence>
<comment type="caution">
    <text evidence="4">The sequence shown here is derived from an EMBL/GenBank/DDBJ whole genome shotgun (WGS) entry which is preliminary data.</text>
</comment>
<feature type="region of interest" description="Disordered" evidence="3">
    <location>
        <begin position="63"/>
        <end position="85"/>
    </location>
</feature>
<feature type="region of interest" description="Disordered" evidence="3">
    <location>
        <begin position="146"/>
        <end position="175"/>
    </location>
</feature>
<proteinExistence type="inferred from homology"/>
<dbReference type="Proteomes" id="UP001412067">
    <property type="component" value="Unassembled WGS sequence"/>
</dbReference>
<dbReference type="EMBL" id="JBBWWR010000007">
    <property type="protein sequence ID" value="KAK8964239.1"/>
    <property type="molecule type" value="Genomic_DNA"/>
</dbReference>
<evidence type="ECO:0008006" key="6">
    <source>
        <dbReference type="Google" id="ProtNLM"/>
    </source>
</evidence>
<keyword evidence="5" id="KW-1185">Reference proteome</keyword>
<feature type="compositionally biased region" description="Basic and acidic residues" evidence="3">
    <location>
        <begin position="104"/>
        <end position="117"/>
    </location>
</feature>
<gene>
    <name evidence="4" type="ORF">KSP40_PGU022378</name>
</gene>
<feature type="compositionally biased region" description="Low complexity" evidence="3">
    <location>
        <begin position="158"/>
        <end position="171"/>
    </location>
</feature>
<evidence type="ECO:0000313" key="4">
    <source>
        <dbReference type="EMBL" id="KAK8964239.1"/>
    </source>
</evidence>
<evidence type="ECO:0000256" key="2">
    <source>
        <dbReference type="ARBA" id="ARBA00024341"/>
    </source>
</evidence>
<keyword evidence="1" id="KW-0112">Calmodulin-binding</keyword>
<name>A0ABR2MKN3_9ASPA</name>
<organism evidence="4 5">
    <name type="scientific">Platanthera guangdongensis</name>
    <dbReference type="NCBI Taxonomy" id="2320717"/>
    <lineage>
        <taxon>Eukaryota</taxon>
        <taxon>Viridiplantae</taxon>
        <taxon>Streptophyta</taxon>
        <taxon>Embryophyta</taxon>
        <taxon>Tracheophyta</taxon>
        <taxon>Spermatophyta</taxon>
        <taxon>Magnoliopsida</taxon>
        <taxon>Liliopsida</taxon>
        <taxon>Asparagales</taxon>
        <taxon>Orchidaceae</taxon>
        <taxon>Orchidoideae</taxon>
        <taxon>Orchideae</taxon>
        <taxon>Orchidinae</taxon>
        <taxon>Platanthera</taxon>
    </lineage>
</organism>
<protein>
    <recommendedName>
        <fullName evidence="6">DUF4005 domain-containing protein</fullName>
    </recommendedName>
</protein>
<reference evidence="4 5" key="1">
    <citation type="journal article" date="2022" name="Nat. Plants">
        <title>Genomes of leafy and leafless Platanthera orchids illuminate the evolution of mycoheterotrophy.</title>
        <authorList>
            <person name="Li M.H."/>
            <person name="Liu K.W."/>
            <person name="Li Z."/>
            <person name="Lu H.C."/>
            <person name="Ye Q.L."/>
            <person name="Zhang D."/>
            <person name="Wang J.Y."/>
            <person name="Li Y.F."/>
            <person name="Zhong Z.M."/>
            <person name="Liu X."/>
            <person name="Yu X."/>
            <person name="Liu D.K."/>
            <person name="Tu X.D."/>
            <person name="Liu B."/>
            <person name="Hao Y."/>
            <person name="Liao X.Y."/>
            <person name="Jiang Y.T."/>
            <person name="Sun W.H."/>
            <person name="Chen J."/>
            <person name="Chen Y.Q."/>
            <person name="Ai Y."/>
            <person name="Zhai J.W."/>
            <person name="Wu S.S."/>
            <person name="Zhou Z."/>
            <person name="Hsiao Y.Y."/>
            <person name="Wu W.L."/>
            <person name="Chen Y.Y."/>
            <person name="Lin Y.F."/>
            <person name="Hsu J.L."/>
            <person name="Li C.Y."/>
            <person name="Wang Z.W."/>
            <person name="Zhao X."/>
            <person name="Zhong W.Y."/>
            <person name="Ma X.K."/>
            <person name="Ma L."/>
            <person name="Huang J."/>
            <person name="Chen G.Z."/>
            <person name="Huang M.Z."/>
            <person name="Huang L."/>
            <person name="Peng D.H."/>
            <person name="Luo Y.B."/>
            <person name="Zou S.Q."/>
            <person name="Chen S.P."/>
            <person name="Lan S."/>
            <person name="Tsai W.C."/>
            <person name="Van de Peer Y."/>
            <person name="Liu Z.J."/>
        </authorList>
    </citation>
    <scope>NUCLEOTIDE SEQUENCE [LARGE SCALE GENOMIC DNA]</scope>
    <source>
        <strain evidence="4">Lor288</strain>
    </source>
</reference>
<feature type="region of interest" description="Disordered" evidence="3">
    <location>
        <begin position="97"/>
        <end position="117"/>
    </location>
</feature>
<comment type="similarity">
    <text evidence="2">Belongs to the IQD family.</text>
</comment>
<feature type="compositionally biased region" description="Polar residues" evidence="3">
    <location>
        <begin position="68"/>
        <end position="77"/>
    </location>
</feature>